<dbReference type="OrthoDB" id="5648334at2"/>
<evidence type="ECO:0000313" key="4">
    <source>
        <dbReference type="EMBL" id="KTC80753.1"/>
    </source>
</evidence>
<evidence type="ECO:0000256" key="3">
    <source>
        <dbReference type="SAM" id="Phobius"/>
    </source>
</evidence>
<dbReference type="STRING" id="28084.Lche_2773"/>
<keyword evidence="3" id="KW-0812">Transmembrane</keyword>
<evidence type="ECO:0000256" key="2">
    <source>
        <dbReference type="SAM" id="MobiDB-lite"/>
    </source>
</evidence>
<organism evidence="4 5">
    <name type="scientific">Legionella cherrii</name>
    <dbReference type="NCBI Taxonomy" id="28084"/>
    <lineage>
        <taxon>Bacteria</taxon>
        <taxon>Pseudomonadati</taxon>
        <taxon>Pseudomonadota</taxon>
        <taxon>Gammaproteobacteria</taxon>
        <taxon>Legionellales</taxon>
        <taxon>Legionellaceae</taxon>
        <taxon>Legionella</taxon>
    </lineage>
</organism>
<dbReference type="AlphaFoldDB" id="A0A0W0SC98"/>
<dbReference type="Proteomes" id="UP000054921">
    <property type="component" value="Unassembled WGS sequence"/>
</dbReference>
<feature type="transmembrane region" description="Helical" evidence="3">
    <location>
        <begin position="420"/>
        <end position="438"/>
    </location>
</feature>
<dbReference type="EMBL" id="LNXW01000013">
    <property type="protein sequence ID" value="KTC80753.1"/>
    <property type="molecule type" value="Genomic_DNA"/>
</dbReference>
<comment type="caution">
    <text evidence="4">The sequence shown here is derived from an EMBL/GenBank/DDBJ whole genome shotgun (WGS) entry which is preliminary data.</text>
</comment>
<feature type="region of interest" description="Disordered" evidence="2">
    <location>
        <begin position="727"/>
        <end position="751"/>
    </location>
</feature>
<evidence type="ECO:0000313" key="5">
    <source>
        <dbReference type="Proteomes" id="UP000054921"/>
    </source>
</evidence>
<sequence length="751" mass="85958">MATSSAILQSFLRDALKENKELADLSFEELLKYNRAECGLIKIDPDQVNFEEEGIEFDTISRLLHGNNAIVLQDGALYYVDINAEQKTVSIQFLEEPEGLDPTAQTFEYHQSLRLQKQYKQLKKACSRKYQRAQGEELDAIHSLTGRAYADHRSDNFLPSLEYYLGILDNTDRVMFAYMNDQQKEELAFNLKITLMLLAAQQKHEIDYQKTENAKKYGECIKRCSKFLIELDPEYERRIKDYPENVIKVAKAVKAGQHDAQPLKYLGIPLGQLLARDIVDLSGGTAKEIRDNMGRLNEARLYWVWGSSFLKTVISLVPEDLYHQKQATDAIRMPDPYTGNLSWILYYARFALNLFLLLKHTIKHPWMSDEEAKTPWQERFLTQWSQRKFTLLNDSIWGTANLVCFFWLTGKGLLGTVGDAVTLALLVFDILIASWDLIEQSTKHNKAMLQYEEDLERLDRQLYLLQEREKLGQLQDEELKAKRQIEMQIKTLEREKSKCEREWQLQKVSLIVNIAYAVGLMAAFLILTMPFMPISAPVLASMAIAGAVLCLAFTIISNAIRGGIEIYKTYKNRQEQQEDAAQKIGELIKLLKENKELNQDEKKLLYLEIKKCQAEDEYQKEMMVYQSVNLVRSILIQCMVPAVVFASLMFVPLGIGIPMLVAAAALAIASQLLVDALLKPEEKNSLEFDDNEYSEFCNKLLEEPTPEPKPERSFMFSLWSNKESSSEKIPLLGSDDGLTETPAGSPAIDFC</sequence>
<gene>
    <name evidence="4" type="ORF">Lche_2773</name>
</gene>
<accession>A0A0W0SC98</accession>
<reference evidence="4 5" key="1">
    <citation type="submission" date="2015-11" db="EMBL/GenBank/DDBJ databases">
        <title>Genomic analysis of 38 Legionella species identifies large and diverse effector repertoires.</title>
        <authorList>
            <person name="Burstein D."/>
            <person name="Amaro F."/>
            <person name="Zusman T."/>
            <person name="Lifshitz Z."/>
            <person name="Cohen O."/>
            <person name="Gilbert J.A."/>
            <person name="Pupko T."/>
            <person name="Shuman H.A."/>
            <person name="Segal G."/>
        </authorList>
    </citation>
    <scope>NUCLEOTIDE SEQUENCE [LARGE SCALE GENOMIC DNA]</scope>
    <source>
        <strain evidence="4 5">ORW</strain>
    </source>
</reference>
<feature type="transmembrane region" description="Helical" evidence="3">
    <location>
        <begin position="657"/>
        <end position="678"/>
    </location>
</feature>
<evidence type="ECO:0008006" key="6">
    <source>
        <dbReference type="Google" id="ProtNLM"/>
    </source>
</evidence>
<dbReference type="RefSeq" id="WP_058388303.1">
    <property type="nucleotide sequence ID" value="NZ_LNXW01000013.1"/>
</dbReference>
<keyword evidence="1" id="KW-0175">Coiled coil</keyword>
<keyword evidence="3" id="KW-1133">Transmembrane helix</keyword>
<feature type="transmembrane region" description="Helical" evidence="3">
    <location>
        <begin position="510"/>
        <end position="532"/>
    </location>
</feature>
<keyword evidence="3" id="KW-0472">Membrane</keyword>
<protein>
    <recommendedName>
        <fullName evidence="6">Coiled-coil protein</fullName>
    </recommendedName>
</protein>
<name>A0A0W0SC98_9GAMM</name>
<evidence type="ECO:0000256" key="1">
    <source>
        <dbReference type="SAM" id="Coils"/>
    </source>
</evidence>
<feature type="transmembrane region" description="Helical" evidence="3">
    <location>
        <begin position="538"/>
        <end position="560"/>
    </location>
</feature>
<feature type="transmembrane region" description="Helical" evidence="3">
    <location>
        <begin position="630"/>
        <end position="651"/>
    </location>
</feature>
<proteinExistence type="predicted"/>
<dbReference type="PATRIC" id="fig|28084.5.peg.3002"/>
<feature type="coiled-coil region" evidence="1">
    <location>
        <begin position="441"/>
        <end position="502"/>
    </location>
</feature>